<dbReference type="FunFam" id="3.20.20.100:FF:000015">
    <property type="entry name" value="Oxidoreductase, aldo/keto reductase family"/>
    <property type="match status" value="1"/>
</dbReference>
<dbReference type="EMBL" id="LS483409">
    <property type="protein sequence ID" value="SQG79033.1"/>
    <property type="molecule type" value="Genomic_DNA"/>
</dbReference>
<organism evidence="8 9">
    <name type="scientific">Streptococcus gallolyticus</name>
    <dbReference type="NCBI Taxonomy" id="315405"/>
    <lineage>
        <taxon>Bacteria</taxon>
        <taxon>Bacillati</taxon>
        <taxon>Bacillota</taxon>
        <taxon>Bacilli</taxon>
        <taxon>Lactobacillales</taxon>
        <taxon>Streptococcaceae</taxon>
        <taxon>Streptococcus</taxon>
    </lineage>
</organism>
<dbReference type="PANTHER" id="PTHR43827">
    <property type="entry name" value="2,5-DIKETO-D-GLUCONIC ACID REDUCTASE"/>
    <property type="match status" value="1"/>
</dbReference>
<dbReference type="InterPro" id="IPR018170">
    <property type="entry name" value="Aldo/ket_reductase_CS"/>
</dbReference>
<name>A0AA94M1U0_9STRE</name>
<dbReference type="EC" id="1.1.1.218" evidence="8"/>
<evidence type="ECO:0000256" key="4">
    <source>
        <dbReference type="PIRSR" id="PIRSR000097-1"/>
    </source>
</evidence>
<keyword evidence="3 8" id="KW-0560">Oxidoreductase</keyword>
<dbReference type="SUPFAM" id="SSF51430">
    <property type="entry name" value="NAD(P)-linked oxidoreductase"/>
    <property type="match status" value="1"/>
</dbReference>
<evidence type="ECO:0000256" key="2">
    <source>
        <dbReference type="ARBA" id="ARBA00022857"/>
    </source>
</evidence>
<protein>
    <submittedName>
        <fullName evidence="8">Organophosphate reductase</fullName>
        <ecNumber evidence="8">1.-.-.-</ecNumber>
        <ecNumber evidence="8">1.1.1.218</ecNumber>
    </submittedName>
</protein>
<feature type="site" description="Lowers pKa of active site Tyr" evidence="6">
    <location>
        <position position="77"/>
    </location>
</feature>
<dbReference type="GO" id="GO:0050109">
    <property type="term" value="F:morphine 6-dehydrogenase activity"/>
    <property type="evidence" value="ECO:0007669"/>
    <property type="project" value="UniProtKB-EC"/>
</dbReference>
<keyword evidence="2" id="KW-0521">NADP</keyword>
<gene>
    <name evidence="8" type="primary">akr5f</name>
    <name evidence="8" type="ORF">NCTC13773_00834</name>
</gene>
<evidence type="ECO:0000313" key="8">
    <source>
        <dbReference type="EMBL" id="SQG79033.1"/>
    </source>
</evidence>
<accession>A0AA94M1U0</accession>
<dbReference type="CDD" id="cd19071">
    <property type="entry name" value="AKR_AKR1-5-like"/>
    <property type="match status" value="1"/>
</dbReference>
<sequence length="284" mass="31978">METVTLVNGVEIPIIGFGSIIPEGRETITAVKNAVKAGYRHFDTAAIYGNEKSLGEGIRQAMSEEGLKRSDFFITTKAWHSERGYEKTYKAFEESLERLGLDYVDLYLIHWPANSTWHDDWRELNYDTWRALEDHYKAGRIKAIGVANFLDNHLEALIEDAEIKPMVDQIEYHPGFFQDRTAKFAQEHGIVVEAWSPLGGVGAHIVDDPTINNIAKELGKDAGQVVLRWIYQKGIVSLPKSLSPSHMKSNLDIFNFSLTDEQMALIDAVPYSGGMRFDPDTAKS</sequence>
<dbReference type="InterPro" id="IPR023210">
    <property type="entry name" value="NADP_OxRdtase_dom"/>
</dbReference>
<evidence type="ECO:0000256" key="6">
    <source>
        <dbReference type="PIRSR" id="PIRSR000097-3"/>
    </source>
</evidence>
<evidence type="ECO:0000313" key="9">
    <source>
        <dbReference type="Proteomes" id="UP000249013"/>
    </source>
</evidence>
<feature type="binding site" evidence="5">
    <location>
        <position position="110"/>
    </location>
    <ligand>
        <name>substrate</name>
    </ligand>
</feature>
<dbReference type="PIRSF" id="PIRSF000097">
    <property type="entry name" value="AKR"/>
    <property type="match status" value="1"/>
</dbReference>
<feature type="domain" description="NADP-dependent oxidoreductase" evidence="7">
    <location>
        <begin position="25"/>
        <end position="269"/>
    </location>
</feature>
<dbReference type="InterPro" id="IPR036812">
    <property type="entry name" value="NAD(P)_OxRdtase_dom_sf"/>
</dbReference>
<dbReference type="Gene3D" id="3.20.20.100">
    <property type="entry name" value="NADP-dependent oxidoreductase domain"/>
    <property type="match status" value="1"/>
</dbReference>
<comment type="similarity">
    <text evidence="1">Belongs to the aldo/keto reductase family.</text>
</comment>
<dbReference type="AlphaFoldDB" id="A0AA94M1U0"/>
<dbReference type="PRINTS" id="PR00069">
    <property type="entry name" value="ALDKETRDTASE"/>
</dbReference>
<dbReference type="RefSeq" id="WP_077496530.1">
    <property type="nucleotide sequence ID" value="NZ_LS483409.1"/>
</dbReference>
<dbReference type="PROSITE" id="PS00798">
    <property type="entry name" value="ALDOKETO_REDUCTASE_1"/>
    <property type="match status" value="1"/>
</dbReference>
<evidence type="ECO:0000259" key="7">
    <source>
        <dbReference type="Pfam" id="PF00248"/>
    </source>
</evidence>
<evidence type="ECO:0000256" key="1">
    <source>
        <dbReference type="ARBA" id="ARBA00007905"/>
    </source>
</evidence>
<dbReference type="InterPro" id="IPR020471">
    <property type="entry name" value="AKR"/>
</dbReference>
<evidence type="ECO:0000256" key="3">
    <source>
        <dbReference type="ARBA" id="ARBA00023002"/>
    </source>
</evidence>
<dbReference type="Pfam" id="PF00248">
    <property type="entry name" value="Aldo_ket_red"/>
    <property type="match status" value="1"/>
</dbReference>
<dbReference type="Proteomes" id="UP000249013">
    <property type="component" value="Chromosome 1"/>
</dbReference>
<dbReference type="PANTHER" id="PTHR43827:SF3">
    <property type="entry name" value="NADP-DEPENDENT OXIDOREDUCTASE DOMAIN-CONTAINING PROTEIN"/>
    <property type="match status" value="1"/>
</dbReference>
<dbReference type="EC" id="1.-.-.-" evidence="8"/>
<reference evidence="8 9" key="1">
    <citation type="submission" date="2018-06" db="EMBL/GenBank/DDBJ databases">
        <authorList>
            <consortium name="Pathogen Informatics"/>
            <person name="Doyle S."/>
        </authorList>
    </citation>
    <scope>NUCLEOTIDE SEQUENCE [LARGE SCALE GENOMIC DNA]</scope>
    <source>
        <strain evidence="8 9">NCTC13773</strain>
    </source>
</reference>
<proteinExistence type="inferred from homology"/>
<evidence type="ECO:0000256" key="5">
    <source>
        <dbReference type="PIRSR" id="PIRSR000097-2"/>
    </source>
</evidence>
<feature type="active site" description="Proton donor" evidence="4">
    <location>
        <position position="48"/>
    </location>
</feature>